<reference evidence="9" key="1">
    <citation type="submission" date="2018-07" db="EMBL/GenBank/DDBJ databases">
        <authorList>
            <person name="Peiro R."/>
            <person name="Begona"/>
            <person name="Cbmso G."/>
            <person name="Lopez M."/>
            <person name="Gonzalez S."/>
        </authorList>
    </citation>
    <scope>NUCLEOTIDE SEQUENCE [LARGE SCALE GENOMIC DNA]</scope>
</reference>
<evidence type="ECO:0000256" key="5">
    <source>
        <dbReference type="ARBA" id="ARBA00023136"/>
    </source>
</evidence>
<dbReference type="Pfam" id="PF00892">
    <property type="entry name" value="EamA"/>
    <property type="match status" value="2"/>
</dbReference>
<dbReference type="Gene3D" id="1.10.3730.20">
    <property type="match status" value="1"/>
</dbReference>
<evidence type="ECO:0000256" key="4">
    <source>
        <dbReference type="ARBA" id="ARBA00022989"/>
    </source>
</evidence>
<dbReference type="PANTHER" id="PTHR22911:SF6">
    <property type="entry name" value="SOLUTE CARRIER FAMILY 35 MEMBER G1"/>
    <property type="match status" value="1"/>
</dbReference>
<evidence type="ECO:0000256" key="3">
    <source>
        <dbReference type="ARBA" id="ARBA00022692"/>
    </source>
</evidence>
<feature type="transmembrane region" description="Helical" evidence="6">
    <location>
        <begin position="79"/>
        <end position="96"/>
    </location>
</feature>
<evidence type="ECO:0000313" key="8">
    <source>
        <dbReference type="EMBL" id="SSC68026.1"/>
    </source>
</evidence>
<keyword evidence="9" id="KW-1185">Reference proteome</keyword>
<feature type="transmembrane region" description="Helical" evidence="6">
    <location>
        <begin position="249"/>
        <end position="268"/>
    </location>
</feature>
<feature type="transmembrane region" description="Helical" evidence="6">
    <location>
        <begin position="127"/>
        <end position="147"/>
    </location>
</feature>
<gene>
    <name evidence="8" type="ORF">RHIZ70_3734</name>
</gene>
<keyword evidence="3 6" id="KW-0812">Transmembrane</keyword>
<dbReference type="InterPro" id="IPR000620">
    <property type="entry name" value="EamA_dom"/>
</dbReference>
<evidence type="ECO:0000259" key="7">
    <source>
        <dbReference type="Pfam" id="PF00892"/>
    </source>
</evidence>
<feature type="domain" description="EamA" evidence="7">
    <location>
        <begin position="161"/>
        <end position="291"/>
    </location>
</feature>
<comment type="subcellular location">
    <subcellularLocation>
        <location evidence="1">Membrane</location>
        <topology evidence="1">Multi-pass membrane protein</topology>
    </subcellularLocation>
</comment>
<evidence type="ECO:0000256" key="2">
    <source>
        <dbReference type="ARBA" id="ARBA00009853"/>
    </source>
</evidence>
<feature type="transmembrane region" description="Helical" evidence="6">
    <location>
        <begin position="159"/>
        <end position="178"/>
    </location>
</feature>
<name>A0A376AJM2_9HYPH</name>
<dbReference type="SUPFAM" id="SSF103481">
    <property type="entry name" value="Multidrug resistance efflux transporter EmrE"/>
    <property type="match status" value="2"/>
</dbReference>
<dbReference type="OrthoDB" id="8478503at2"/>
<feature type="transmembrane region" description="Helical" evidence="6">
    <location>
        <begin position="217"/>
        <end position="237"/>
    </location>
</feature>
<proteinExistence type="inferred from homology"/>
<sequence length="312" mass="33021">MAVAATNPLRGILMKIASVTVFVGMQASIKLAGSGMPSGQITFYRSAFAIVPILVYLALRGELRSAFQTSNPLGHLKRGLIGVAAMGVGFYGLVLLPLPDAIAIGYAMPLLAVVFAALFLGETVRAYRWTAVFVGLVGVMIISWPKLTLFSQQGFGSTAATGALAVLLSAGLGAAAMLQVRQLVQEEKTATIVLFFSLTASLLSAVTWFFGWQVLSWEALGLMALAGFFGGLGQILLTESYRHADVSTVAPFEYTSIILGSVIAYLLFDEVPTLTTLVGAAIVVGAGIFIIYREHRLGLERRAARKAATPQG</sequence>
<protein>
    <recommendedName>
        <fullName evidence="7">EamA domain-containing protein</fullName>
    </recommendedName>
</protein>
<evidence type="ECO:0000256" key="6">
    <source>
        <dbReference type="SAM" id="Phobius"/>
    </source>
</evidence>
<feature type="transmembrane region" description="Helical" evidence="6">
    <location>
        <begin position="12"/>
        <end position="29"/>
    </location>
</feature>
<dbReference type="AlphaFoldDB" id="A0A376AJM2"/>
<keyword evidence="4 6" id="KW-1133">Transmembrane helix</keyword>
<feature type="domain" description="EamA" evidence="7">
    <location>
        <begin position="10"/>
        <end position="143"/>
    </location>
</feature>
<dbReference type="RefSeq" id="WP_115670578.1">
    <property type="nucleotide sequence ID" value="NZ_UEYP01000006.1"/>
</dbReference>
<organism evidence="8 9">
    <name type="scientific">Ciceribacter selenitireducens ATCC BAA-1503</name>
    <dbReference type="NCBI Taxonomy" id="1336235"/>
    <lineage>
        <taxon>Bacteria</taxon>
        <taxon>Pseudomonadati</taxon>
        <taxon>Pseudomonadota</taxon>
        <taxon>Alphaproteobacteria</taxon>
        <taxon>Hyphomicrobiales</taxon>
        <taxon>Rhizobiaceae</taxon>
        <taxon>Ciceribacter</taxon>
    </lineage>
</organism>
<feature type="transmembrane region" description="Helical" evidence="6">
    <location>
        <begin position="41"/>
        <end position="59"/>
    </location>
</feature>
<keyword evidence="5 6" id="KW-0472">Membrane</keyword>
<evidence type="ECO:0000256" key="1">
    <source>
        <dbReference type="ARBA" id="ARBA00004141"/>
    </source>
</evidence>
<evidence type="ECO:0000313" key="9">
    <source>
        <dbReference type="Proteomes" id="UP000254764"/>
    </source>
</evidence>
<feature type="transmembrane region" description="Helical" evidence="6">
    <location>
        <begin position="102"/>
        <end position="120"/>
    </location>
</feature>
<dbReference type="GO" id="GO:0016020">
    <property type="term" value="C:membrane"/>
    <property type="evidence" value="ECO:0007669"/>
    <property type="project" value="UniProtKB-SubCell"/>
</dbReference>
<dbReference type="PANTHER" id="PTHR22911">
    <property type="entry name" value="ACYL-MALONYL CONDENSING ENZYME-RELATED"/>
    <property type="match status" value="1"/>
</dbReference>
<comment type="similarity">
    <text evidence="2">Belongs to the drug/metabolite transporter (DMT) superfamily. 10 TMS drug/metabolite exporter (DME) (TC 2.A.7.3) family.</text>
</comment>
<dbReference type="InterPro" id="IPR037185">
    <property type="entry name" value="EmrE-like"/>
</dbReference>
<dbReference type="EMBL" id="UEYP01000006">
    <property type="protein sequence ID" value="SSC68026.1"/>
    <property type="molecule type" value="Genomic_DNA"/>
</dbReference>
<accession>A0A376AJM2</accession>
<feature type="transmembrane region" description="Helical" evidence="6">
    <location>
        <begin position="190"/>
        <end position="211"/>
    </location>
</feature>
<dbReference type="Proteomes" id="UP000254764">
    <property type="component" value="Unassembled WGS sequence"/>
</dbReference>
<feature type="transmembrane region" description="Helical" evidence="6">
    <location>
        <begin position="274"/>
        <end position="292"/>
    </location>
</feature>